<protein>
    <submittedName>
        <fullName evidence="3">Uncharacterized protein</fullName>
    </submittedName>
</protein>
<feature type="transmembrane region" description="Helical" evidence="2">
    <location>
        <begin position="60"/>
        <end position="79"/>
    </location>
</feature>
<sequence>MLSRVSGCSSNSRQNHDTVSNYSGSHWKKTSTLVESGRIGKVDSSTASVNIETRLGPPCVAAWMVVGVVVLVVLTIVAVETAEATSIEASGRMTERPGGTRTALLYPSCLFPFSKLVCQKEDKCQGGEDTEDGERKAGGGRGATRGACVSVGANKRPGSMDTSKGKREKKTKIKTMSMRNRDKGLGVCGNI</sequence>
<feature type="region of interest" description="Disordered" evidence="1">
    <location>
        <begin position="1"/>
        <end position="25"/>
    </location>
</feature>
<proteinExistence type="predicted"/>
<reference evidence="3 4" key="1">
    <citation type="journal article" date="2021" name="Nat. Commun.">
        <title>Genetic determinants of endophytism in the Arabidopsis root mycobiome.</title>
        <authorList>
            <person name="Mesny F."/>
            <person name="Miyauchi S."/>
            <person name="Thiergart T."/>
            <person name="Pickel B."/>
            <person name="Atanasova L."/>
            <person name="Karlsson M."/>
            <person name="Huettel B."/>
            <person name="Barry K.W."/>
            <person name="Haridas S."/>
            <person name="Chen C."/>
            <person name="Bauer D."/>
            <person name="Andreopoulos W."/>
            <person name="Pangilinan J."/>
            <person name="LaButti K."/>
            <person name="Riley R."/>
            <person name="Lipzen A."/>
            <person name="Clum A."/>
            <person name="Drula E."/>
            <person name="Henrissat B."/>
            <person name="Kohler A."/>
            <person name="Grigoriev I.V."/>
            <person name="Martin F.M."/>
            <person name="Hacquard S."/>
        </authorList>
    </citation>
    <scope>NUCLEOTIDE SEQUENCE [LARGE SCALE GENOMIC DNA]</scope>
    <source>
        <strain evidence="3 4">MPI-CAGE-CH-0241</strain>
    </source>
</reference>
<comment type="caution">
    <text evidence="3">The sequence shown here is derived from an EMBL/GenBank/DDBJ whole genome shotgun (WGS) entry which is preliminary data.</text>
</comment>
<evidence type="ECO:0000256" key="2">
    <source>
        <dbReference type="SAM" id="Phobius"/>
    </source>
</evidence>
<dbReference type="Proteomes" id="UP000777438">
    <property type="component" value="Unassembled WGS sequence"/>
</dbReference>
<feature type="region of interest" description="Disordered" evidence="1">
    <location>
        <begin position="124"/>
        <end position="191"/>
    </location>
</feature>
<evidence type="ECO:0000313" key="3">
    <source>
        <dbReference type="EMBL" id="KAH6898536.1"/>
    </source>
</evidence>
<organism evidence="3 4">
    <name type="scientific">Thelonectria olida</name>
    <dbReference type="NCBI Taxonomy" id="1576542"/>
    <lineage>
        <taxon>Eukaryota</taxon>
        <taxon>Fungi</taxon>
        <taxon>Dikarya</taxon>
        <taxon>Ascomycota</taxon>
        <taxon>Pezizomycotina</taxon>
        <taxon>Sordariomycetes</taxon>
        <taxon>Hypocreomycetidae</taxon>
        <taxon>Hypocreales</taxon>
        <taxon>Nectriaceae</taxon>
        <taxon>Thelonectria</taxon>
    </lineage>
</organism>
<gene>
    <name evidence="3" type="ORF">B0T10DRAFT_112493</name>
</gene>
<accession>A0A9P9AVS6</accession>
<keyword evidence="2" id="KW-0812">Transmembrane</keyword>
<name>A0A9P9AVS6_9HYPO</name>
<keyword evidence="2" id="KW-1133">Transmembrane helix</keyword>
<keyword evidence="2" id="KW-0472">Membrane</keyword>
<dbReference type="AlphaFoldDB" id="A0A9P9AVS6"/>
<evidence type="ECO:0000256" key="1">
    <source>
        <dbReference type="SAM" id="MobiDB-lite"/>
    </source>
</evidence>
<keyword evidence="4" id="KW-1185">Reference proteome</keyword>
<evidence type="ECO:0000313" key="4">
    <source>
        <dbReference type="Proteomes" id="UP000777438"/>
    </source>
</evidence>
<dbReference type="EMBL" id="JAGPYM010000002">
    <property type="protein sequence ID" value="KAH6898536.1"/>
    <property type="molecule type" value="Genomic_DNA"/>
</dbReference>